<organism evidence="2 3">
    <name type="scientific">Calocera cornea HHB12733</name>
    <dbReference type="NCBI Taxonomy" id="1353952"/>
    <lineage>
        <taxon>Eukaryota</taxon>
        <taxon>Fungi</taxon>
        <taxon>Dikarya</taxon>
        <taxon>Basidiomycota</taxon>
        <taxon>Agaricomycotina</taxon>
        <taxon>Dacrymycetes</taxon>
        <taxon>Dacrymycetales</taxon>
        <taxon>Dacrymycetaceae</taxon>
        <taxon>Calocera</taxon>
    </lineage>
</organism>
<dbReference type="AlphaFoldDB" id="A0A165EHQ8"/>
<dbReference type="STRING" id="1353952.A0A165EHQ8"/>
<keyword evidence="3" id="KW-1185">Reference proteome</keyword>
<gene>
    <name evidence="2" type="ORF">CALCODRAFT_510473</name>
</gene>
<evidence type="ECO:0000313" key="3">
    <source>
        <dbReference type="Proteomes" id="UP000076842"/>
    </source>
</evidence>
<protein>
    <submittedName>
        <fullName evidence="2">Uncharacterized protein</fullName>
    </submittedName>
</protein>
<feature type="compositionally biased region" description="Basic and acidic residues" evidence="1">
    <location>
        <begin position="272"/>
        <end position="294"/>
    </location>
</feature>
<name>A0A165EHQ8_9BASI</name>
<proteinExistence type="predicted"/>
<dbReference type="Proteomes" id="UP000076842">
    <property type="component" value="Unassembled WGS sequence"/>
</dbReference>
<feature type="region of interest" description="Disordered" evidence="1">
    <location>
        <begin position="27"/>
        <end position="61"/>
    </location>
</feature>
<dbReference type="EMBL" id="KV424005">
    <property type="protein sequence ID" value="KZT54892.1"/>
    <property type="molecule type" value="Genomic_DNA"/>
</dbReference>
<feature type="region of interest" description="Disordered" evidence="1">
    <location>
        <begin position="272"/>
        <end position="341"/>
    </location>
</feature>
<reference evidence="2 3" key="1">
    <citation type="journal article" date="2016" name="Mol. Biol. Evol.">
        <title>Comparative Genomics of Early-Diverging Mushroom-Forming Fungi Provides Insights into the Origins of Lignocellulose Decay Capabilities.</title>
        <authorList>
            <person name="Nagy L.G."/>
            <person name="Riley R."/>
            <person name="Tritt A."/>
            <person name="Adam C."/>
            <person name="Daum C."/>
            <person name="Floudas D."/>
            <person name="Sun H."/>
            <person name="Yadav J.S."/>
            <person name="Pangilinan J."/>
            <person name="Larsson K.H."/>
            <person name="Matsuura K."/>
            <person name="Barry K."/>
            <person name="Labutti K."/>
            <person name="Kuo R."/>
            <person name="Ohm R.A."/>
            <person name="Bhattacharya S.S."/>
            <person name="Shirouzu T."/>
            <person name="Yoshinaga Y."/>
            <person name="Martin F.M."/>
            <person name="Grigoriev I.V."/>
            <person name="Hibbett D.S."/>
        </authorList>
    </citation>
    <scope>NUCLEOTIDE SEQUENCE [LARGE SCALE GENOMIC DNA]</scope>
    <source>
        <strain evidence="2 3">HHB12733</strain>
    </source>
</reference>
<evidence type="ECO:0000313" key="2">
    <source>
        <dbReference type="EMBL" id="KZT54892.1"/>
    </source>
</evidence>
<sequence>MSTTDHESLAALDDGLEPDATTFEAAVQLADQEDDHAPPDNAPGAPLFTTPYAESKVNSETPQLRKSALARVDKRTCVMTQLDHPVVQVAHIVRRSVNQNILLKFRKNGVIFDVHSRKNLMTPNSLERMTGYLEHTQDPTYLGMWTSANVEDPTHTSWYTYELATFPGMDVPIVRRKKPKYEDADSSHAAFTTYLPVGDLEDEDTQTTYRSPDGSPFPTFRHHAHPWVMTITAGLRYRIHERQLTSAQRFRYDGIRKFHRLWTAKVKAIQVKDGENPEEENKSKDGTDGDRPNPLEEMYPGIQGPDPKTPTKRRKRSEASNPRGPGGDTGQERPTKRTVTAWGGLALPALNGDTDMEGGPGFDPITNDLLEALQSHAETENWVDDLDDTSVFTTDSIGGDDGMELGEPDGYTPSLTGSADGRVYVPPQVETPAEQKVETWLNNSQGELSNKLSCEILNVDEEGEEWEASDLGSCLL</sequence>
<dbReference type="InParanoid" id="A0A165EHQ8"/>
<evidence type="ECO:0000256" key="1">
    <source>
        <dbReference type="SAM" id="MobiDB-lite"/>
    </source>
</evidence>
<accession>A0A165EHQ8</accession>